<sequence>MSENSDNDDDNNVNMSDSEVLKECEKEMQEIFEWKGLENQNTQRDLSKNKLVEKRTREESENSEEIIEDEFTTVTKRRSKRLNRNTSIVNSNNLTDTSTENKTEVCITSLQILPKQMALAKLLKNENIESITQIKYKSPYKVLIDFENRHEAEKLMKCTKINEMGGRCQIVSEMALSYGIVRGVDLELEDKDIIEIFESCYKIISVNRLNRLNTEGKWTKSETIRICFNNSTLPPYVYAYGCRFKVERYVFPVTQCSGCWRFGHILKFCPSKNIKCPKCGQNHKNCTTTDIKCLNCKGKHFVLDKSCPAFLKEKEIRKIMSEENITYRKGLQIFLRQNKGGNTESYINENMDCQSVVLPISSRPTYSSVVKSNKPIMNTKENNTFLESMEEENQSDSYSKEDQSGIKSTKTKKTTKEYQQEDYMCDTHETENHHNTSEYPNNIDRKNIFKILLIKIKEIVISNMTLERKLVLIFKLIFEEIKNYILTSFKCGDFIKPLFDILYGS</sequence>
<reference evidence="2" key="2">
    <citation type="submission" date="2022-10" db="EMBL/GenBank/DDBJ databases">
        <authorList>
            <consortium name="ENA_rothamsted_submissions"/>
            <consortium name="culmorum"/>
            <person name="King R."/>
        </authorList>
    </citation>
    <scope>NUCLEOTIDE SEQUENCE</scope>
</reference>
<organism evidence="2 3">
    <name type="scientific">Diatraea saccharalis</name>
    <name type="common">sugarcane borer</name>
    <dbReference type="NCBI Taxonomy" id="40085"/>
    <lineage>
        <taxon>Eukaryota</taxon>
        <taxon>Metazoa</taxon>
        <taxon>Ecdysozoa</taxon>
        <taxon>Arthropoda</taxon>
        <taxon>Hexapoda</taxon>
        <taxon>Insecta</taxon>
        <taxon>Pterygota</taxon>
        <taxon>Neoptera</taxon>
        <taxon>Endopterygota</taxon>
        <taxon>Lepidoptera</taxon>
        <taxon>Glossata</taxon>
        <taxon>Ditrysia</taxon>
        <taxon>Pyraloidea</taxon>
        <taxon>Crambidae</taxon>
        <taxon>Crambinae</taxon>
        <taxon>Diatraea</taxon>
    </lineage>
</organism>
<name>A0A9N9R8V5_9NEOP</name>
<protein>
    <submittedName>
        <fullName evidence="2">Uncharacterized protein</fullName>
    </submittedName>
</protein>
<accession>A0A9N9R8V5</accession>
<feature type="region of interest" description="Disordered" evidence="1">
    <location>
        <begin position="388"/>
        <end position="415"/>
    </location>
</feature>
<evidence type="ECO:0000313" key="2">
    <source>
        <dbReference type="EMBL" id="CAG9791552.1"/>
    </source>
</evidence>
<proteinExistence type="predicted"/>
<dbReference type="AlphaFoldDB" id="A0A9N9R8V5"/>
<dbReference type="EMBL" id="OU893334">
    <property type="protein sequence ID" value="CAG9791552.1"/>
    <property type="molecule type" value="Genomic_DNA"/>
</dbReference>
<keyword evidence="3" id="KW-1185">Reference proteome</keyword>
<gene>
    <name evidence="2" type="ORF">DIATSA_LOCUS9160</name>
</gene>
<evidence type="ECO:0000313" key="3">
    <source>
        <dbReference type="Proteomes" id="UP001153714"/>
    </source>
</evidence>
<reference evidence="2" key="1">
    <citation type="submission" date="2021-12" db="EMBL/GenBank/DDBJ databases">
        <authorList>
            <person name="King R."/>
        </authorList>
    </citation>
    <scope>NUCLEOTIDE SEQUENCE</scope>
</reference>
<evidence type="ECO:0000256" key="1">
    <source>
        <dbReference type="SAM" id="MobiDB-lite"/>
    </source>
</evidence>
<dbReference type="Proteomes" id="UP001153714">
    <property type="component" value="Chromosome 3"/>
</dbReference>
<dbReference type="OrthoDB" id="3039988at2759"/>